<name>A0A2I0L0I6_PUNGR</name>
<sequence length="56" mass="6332">MVAKLVLSKGKKMPWVPLGSATIRETTLNRGKRPPLTRDWSRGSRPLPLEDGREFT</sequence>
<feature type="region of interest" description="Disordered" evidence="1">
    <location>
        <begin position="26"/>
        <end position="56"/>
    </location>
</feature>
<organism evidence="2 3">
    <name type="scientific">Punica granatum</name>
    <name type="common">Pomegranate</name>
    <dbReference type="NCBI Taxonomy" id="22663"/>
    <lineage>
        <taxon>Eukaryota</taxon>
        <taxon>Viridiplantae</taxon>
        <taxon>Streptophyta</taxon>
        <taxon>Embryophyta</taxon>
        <taxon>Tracheophyta</taxon>
        <taxon>Spermatophyta</taxon>
        <taxon>Magnoliopsida</taxon>
        <taxon>eudicotyledons</taxon>
        <taxon>Gunneridae</taxon>
        <taxon>Pentapetalae</taxon>
        <taxon>rosids</taxon>
        <taxon>malvids</taxon>
        <taxon>Myrtales</taxon>
        <taxon>Lythraceae</taxon>
        <taxon>Punica</taxon>
    </lineage>
</organism>
<keyword evidence="3" id="KW-1185">Reference proteome</keyword>
<comment type="caution">
    <text evidence="2">The sequence shown here is derived from an EMBL/GenBank/DDBJ whole genome shotgun (WGS) entry which is preliminary data.</text>
</comment>
<dbReference type="Proteomes" id="UP000233551">
    <property type="component" value="Unassembled WGS sequence"/>
</dbReference>
<dbReference type="AlphaFoldDB" id="A0A2I0L0I6"/>
<gene>
    <name evidence="2" type="ORF">CRG98_005358</name>
</gene>
<evidence type="ECO:0000256" key="1">
    <source>
        <dbReference type="SAM" id="MobiDB-lite"/>
    </source>
</evidence>
<protein>
    <submittedName>
        <fullName evidence="2">Uncharacterized protein</fullName>
    </submittedName>
</protein>
<evidence type="ECO:0000313" key="2">
    <source>
        <dbReference type="EMBL" id="PKI74237.1"/>
    </source>
</evidence>
<dbReference type="EMBL" id="PGOL01000219">
    <property type="protein sequence ID" value="PKI74237.1"/>
    <property type="molecule type" value="Genomic_DNA"/>
</dbReference>
<proteinExistence type="predicted"/>
<evidence type="ECO:0000313" key="3">
    <source>
        <dbReference type="Proteomes" id="UP000233551"/>
    </source>
</evidence>
<reference evidence="2 3" key="1">
    <citation type="submission" date="2017-11" db="EMBL/GenBank/DDBJ databases">
        <title>De-novo sequencing of pomegranate (Punica granatum L.) genome.</title>
        <authorList>
            <person name="Akparov Z."/>
            <person name="Amiraslanov A."/>
            <person name="Hajiyeva S."/>
            <person name="Abbasov M."/>
            <person name="Kaur K."/>
            <person name="Hamwieh A."/>
            <person name="Solovyev V."/>
            <person name="Salamov A."/>
            <person name="Braich B."/>
            <person name="Kosarev P."/>
            <person name="Mahmoud A."/>
            <person name="Hajiyev E."/>
            <person name="Babayeva S."/>
            <person name="Izzatullayeva V."/>
            <person name="Mammadov A."/>
            <person name="Mammadov A."/>
            <person name="Sharifova S."/>
            <person name="Ojaghi J."/>
            <person name="Eynullazada K."/>
            <person name="Bayramov B."/>
            <person name="Abdulazimova A."/>
            <person name="Shahmuradov I."/>
        </authorList>
    </citation>
    <scope>NUCLEOTIDE SEQUENCE [LARGE SCALE GENOMIC DNA]</scope>
    <source>
        <strain evidence="3">cv. AG2017</strain>
        <tissue evidence="2">Leaf</tissue>
    </source>
</reference>
<accession>A0A2I0L0I6</accession>